<evidence type="ECO:0000313" key="2">
    <source>
        <dbReference type="EMBL" id="JAG18763.1"/>
    </source>
</evidence>
<sequence>EEAMEPVILDITRCGITFFRSRQECIDKFIQNWDNVAEEHAIQREQIVVKFLEEVKDIQSKLQNSFNSDNTSEELAERNMKEVLLYDKEFIILTKKLWWELMDCEMVVHGKLEEMFEALDEELIEKIRVYVEPFQEKVVKLRKVEEEFFEYLMDFMNHYVNELVSNKWERRKLNSHQKKILFSSETRNNIMTQCHDNHTSFIDIEEEDAVEQLRHWQSNLAASCRNIESENNRREVDEIHKFIVDRKAAWEESVGEAIRVDYTFLWVVDPRWTKDIMYFKMNYEDRQLFDELENTVRMKTIIAISNRKQLERDKEIAAAKEAEHRAEVERRIQMRRLRSLVMEKQEPKKSVTAEPPPSGKSEKQKIKETAIKEMASLKEIDLSFENLRKVVLLEESGKRESLRRKKEREWKSQGDVERLVHLIGGGNLKTYQILKEKILHSEDSDGSE</sequence>
<gene>
    <name evidence="2" type="primary">LRRC48</name>
    <name evidence="2" type="ORF">CM83_6924</name>
</gene>
<proteinExistence type="predicted"/>
<organism evidence="2">
    <name type="scientific">Lygus hesperus</name>
    <name type="common">Western plant bug</name>
    <dbReference type="NCBI Taxonomy" id="30085"/>
    <lineage>
        <taxon>Eukaryota</taxon>
        <taxon>Metazoa</taxon>
        <taxon>Ecdysozoa</taxon>
        <taxon>Arthropoda</taxon>
        <taxon>Hexapoda</taxon>
        <taxon>Insecta</taxon>
        <taxon>Pterygota</taxon>
        <taxon>Neoptera</taxon>
        <taxon>Paraneoptera</taxon>
        <taxon>Hemiptera</taxon>
        <taxon>Heteroptera</taxon>
        <taxon>Panheteroptera</taxon>
        <taxon>Cimicomorpha</taxon>
        <taxon>Miridae</taxon>
        <taxon>Mirini</taxon>
        <taxon>Lygus</taxon>
    </lineage>
</organism>
<feature type="non-terminal residue" evidence="2">
    <location>
        <position position="1"/>
    </location>
</feature>
<dbReference type="AlphaFoldDB" id="A0A0A9XIX2"/>
<evidence type="ECO:0000256" key="1">
    <source>
        <dbReference type="SAM" id="MobiDB-lite"/>
    </source>
</evidence>
<protein>
    <submittedName>
        <fullName evidence="2">Leucine-rich repeat-containing protein 48</fullName>
    </submittedName>
</protein>
<reference evidence="2" key="2">
    <citation type="submission" date="2014-07" db="EMBL/GenBank/DDBJ databases">
        <authorList>
            <person name="Hull J."/>
        </authorList>
    </citation>
    <scope>NUCLEOTIDE SEQUENCE</scope>
</reference>
<dbReference type="EMBL" id="GBHO01024841">
    <property type="protein sequence ID" value="JAG18763.1"/>
    <property type="molecule type" value="Transcribed_RNA"/>
</dbReference>
<reference evidence="2" key="1">
    <citation type="journal article" date="2014" name="PLoS ONE">
        <title>Transcriptome-Based Identification of ABC Transporters in the Western Tarnished Plant Bug Lygus hesperus.</title>
        <authorList>
            <person name="Hull J.J."/>
            <person name="Chaney K."/>
            <person name="Geib S.M."/>
            <person name="Fabrick J.A."/>
            <person name="Brent C.S."/>
            <person name="Walsh D."/>
            <person name="Lavine L.C."/>
        </authorList>
    </citation>
    <scope>NUCLEOTIDE SEQUENCE</scope>
</reference>
<accession>A0A0A9XIX2</accession>
<name>A0A0A9XIX2_LYGHE</name>
<feature type="region of interest" description="Disordered" evidence="1">
    <location>
        <begin position="343"/>
        <end position="365"/>
    </location>
</feature>